<evidence type="ECO:0000313" key="2">
    <source>
        <dbReference type="EMBL" id="PJI84826.1"/>
    </source>
</evidence>
<comment type="similarity">
    <text evidence="1">Belongs to the ROK (NagC/XylR) family.</text>
</comment>
<gene>
    <name evidence="2" type="ORF">CLV34_3071</name>
</gene>
<dbReference type="SUPFAM" id="SSF46785">
    <property type="entry name" value="Winged helix' DNA-binding domain"/>
    <property type="match status" value="1"/>
</dbReference>
<dbReference type="Pfam" id="PF00480">
    <property type="entry name" value="ROK"/>
    <property type="match status" value="1"/>
</dbReference>
<name>A0A2M8W1N3_9MICO</name>
<dbReference type="PANTHER" id="PTHR18964:SF173">
    <property type="entry name" value="GLUCOKINASE"/>
    <property type="match status" value="1"/>
</dbReference>
<sequence>MGEIAVATLYSGHMPATTQRSSPRTRTRDDLYDLIRTSDGLTRAELVDATGLSRSTVNSAVVRLLDAGRVVESDLEEKGPGSGSGRPATRLRVAPKSSHVAGVDFGHSHIYVALADASGEPVGEQRIELDVDLDAAGAMDVAADLLARLQREHDVERVSQLVAGIPGPLDTLTGLVRSPTILSSWVGLSPADELTRRTGVPVVVENDAVLGAYGELRRGAGRHYEHFLYVKASHGIGASIVIGRAPFRGSTGLAGEIGHTRLPGHTEMCRCGNRGCLEAVLSVETVREQIRHAHPGAAEEDLRVGRVDDPVTRRILDEAGRTLGGVLADLCNLLNPEAVVVGGELGLYGAPLLEGIRAAVDRHAQPATAAALEVVAAELGTSAELVGALQTAATAAAR</sequence>
<accession>A0A2M8W1N3</accession>
<dbReference type="GO" id="GO:0016301">
    <property type="term" value="F:kinase activity"/>
    <property type="evidence" value="ECO:0007669"/>
    <property type="project" value="UniProtKB-KW"/>
</dbReference>
<dbReference type="SUPFAM" id="SSF53067">
    <property type="entry name" value="Actin-like ATPase domain"/>
    <property type="match status" value="1"/>
</dbReference>
<dbReference type="Gene3D" id="1.10.10.10">
    <property type="entry name" value="Winged helix-like DNA-binding domain superfamily/Winged helix DNA-binding domain"/>
    <property type="match status" value="1"/>
</dbReference>
<dbReference type="EMBL" id="PGTZ01000013">
    <property type="protein sequence ID" value="PJI84826.1"/>
    <property type="molecule type" value="Genomic_DNA"/>
</dbReference>
<dbReference type="InterPro" id="IPR000600">
    <property type="entry name" value="ROK"/>
</dbReference>
<keyword evidence="2" id="KW-0418">Kinase</keyword>
<dbReference type="InterPro" id="IPR036390">
    <property type="entry name" value="WH_DNA-bd_sf"/>
</dbReference>
<dbReference type="InterPro" id="IPR043129">
    <property type="entry name" value="ATPase_NBD"/>
</dbReference>
<comment type="caution">
    <text evidence="2">The sequence shown here is derived from an EMBL/GenBank/DDBJ whole genome shotgun (WGS) entry which is preliminary data.</text>
</comment>
<reference evidence="2 3" key="1">
    <citation type="submission" date="2017-11" db="EMBL/GenBank/DDBJ databases">
        <title>Genomic Encyclopedia of Archaeal and Bacterial Type Strains, Phase II (KMG-II): From Individual Species to Whole Genera.</title>
        <authorList>
            <person name="Goeker M."/>
        </authorList>
    </citation>
    <scope>NUCLEOTIDE SEQUENCE [LARGE SCALE GENOMIC DNA]</scope>
    <source>
        <strain evidence="2 3">DSM 22413</strain>
    </source>
</reference>
<proteinExistence type="inferred from homology"/>
<keyword evidence="3" id="KW-1185">Reference proteome</keyword>
<dbReference type="Proteomes" id="UP000231586">
    <property type="component" value="Unassembled WGS sequence"/>
</dbReference>
<keyword evidence="2" id="KW-0808">Transferase</keyword>
<dbReference type="Gene3D" id="3.30.420.40">
    <property type="match status" value="2"/>
</dbReference>
<organism evidence="2 3">
    <name type="scientific">Luteimicrobium subarcticum</name>
    <dbReference type="NCBI Taxonomy" id="620910"/>
    <lineage>
        <taxon>Bacteria</taxon>
        <taxon>Bacillati</taxon>
        <taxon>Actinomycetota</taxon>
        <taxon>Actinomycetes</taxon>
        <taxon>Micrococcales</taxon>
        <taxon>Luteimicrobium</taxon>
    </lineage>
</organism>
<evidence type="ECO:0000256" key="1">
    <source>
        <dbReference type="ARBA" id="ARBA00006479"/>
    </source>
</evidence>
<dbReference type="InterPro" id="IPR036388">
    <property type="entry name" value="WH-like_DNA-bd_sf"/>
</dbReference>
<evidence type="ECO:0000313" key="3">
    <source>
        <dbReference type="Proteomes" id="UP000231586"/>
    </source>
</evidence>
<dbReference type="AlphaFoldDB" id="A0A2M8W1N3"/>
<protein>
    <submittedName>
        <fullName evidence="2">Putative NBD/HSP70 family sugar kinase</fullName>
    </submittedName>
</protein>
<dbReference type="PANTHER" id="PTHR18964">
    <property type="entry name" value="ROK (REPRESSOR, ORF, KINASE) FAMILY"/>
    <property type="match status" value="1"/>
</dbReference>